<accession>A0AAW9K584</accession>
<feature type="domain" description="Bacterial Ig" evidence="1">
    <location>
        <begin position="958"/>
        <end position="1027"/>
    </location>
</feature>
<evidence type="ECO:0000313" key="3">
    <source>
        <dbReference type="Proteomes" id="UP001290462"/>
    </source>
</evidence>
<organism evidence="2 3">
    <name type="scientific">Carnobacterium maltaromaticum</name>
    <name type="common">Carnobacterium piscicola</name>
    <dbReference type="NCBI Taxonomy" id="2751"/>
    <lineage>
        <taxon>Bacteria</taxon>
        <taxon>Bacillati</taxon>
        <taxon>Bacillota</taxon>
        <taxon>Bacilli</taxon>
        <taxon>Lactobacillales</taxon>
        <taxon>Carnobacteriaceae</taxon>
        <taxon>Carnobacterium</taxon>
    </lineage>
</organism>
<evidence type="ECO:0000259" key="1">
    <source>
        <dbReference type="Pfam" id="PF17936"/>
    </source>
</evidence>
<proteinExistence type="predicted"/>
<dbReference type="InterPro" id="IPR041498">
    <property type="entry name" value="Big_6"/>
</dbReference>
<dbReference type="Pfam" id="PF20585">
    <property type="entry name" value="Pectate_lyase_5"/>
    <property type="match status" value="1"/>
</dbReference>
<evidence type="ECO:0000313" key="2">
    <source>
        <dbReference type="EMBL" id="MDZ5758832.1"/>
    </source>
</evidence>
<reference evidence="2" key="1">
    <citation type="submission" date="2023-08" db="EMBL/GenBank/DDBJ databases">
        <title>Genomic characterization of piscicolin 126 produced by Carnobacterium maltaromaticum CM22 strain isolated from salmon (Salmo salar).</title>
        <authorList>
            <person name="Gonzalez-Gragera E."/>
            <person name="Garcia-Lopez J.D."/>
            <person name="Teso-Perez C."/>
            <person name="Gimenez-Hernandez I."/>
            <person name="Peralta-Sanchez J.M."/>
            <person name="Valdivia E."/>
            <person name="Montalban-Lopez M."/>
            <person name="Martin-Platero A.M."/>
            <person name="Banos A."/>
            <person name="Martinez-Bueno M."/>
        </authorList>
    </citation>
    <scope>NUCLEOTIDE SEQUENCE</scope>
    <source>
        <strain evidence="2">CM22</strain>
    </source>
</reference>
<protein>
    <submittedName>
        <fullName evidence="2">Ig-like domain-containing protein</fullName>
    </submittedName>
</protein>
<dbReference type="EMBL" id="JAVBVO010000003">
    <property type="protein sequence ID" value="MDZ5758832.1"/>
    <property type="molecule type" value="Genomic_DNA"/>
</dbReference>
<sequence>MKKKKGIWLTSFALICIGMFVFALQLSGISTNQKLKALESNSKNSLIELATDSENLEVGSEFNLNVFVSPNVTKAIELPLPAGLAFNPEQIESPDYQISYDSASSIITIQPTLIEAKLAESDSAIEPEVTDETEQLTIPIALQVEKAGEFLLEAKTVYQEDPLSSNQLSFDVAETSEKPVVETSAELEKPIAAASEADVVEPVLPKMSARAAGTDVGTWAEFIAAIADTSVSEINLTSDITRTATTAANNPGTLTRSLTIHGNNFTINFGSGGTTSNGILLGIAPVGTQLTLDNVQLVKTQTPTTPIFNAVTGATGLGTNWVINVSNTTTTDANTSGLVGAVNATVNLQGTNNLSLNASASHLNVRHVIFEENSIFKSESKATNSSSAIGITNGTVLVKENAKVTINNVGTSGNTAGNAAQSISSSSAIAGSISDFTMEPKSEVLTTANIYGYRTTIQNNFTMTGGAKFEAIGNTTSTVVLAQDFGDGVGVPATINISGAGTSFKVSTNSTQTANYGAAMRVQGDGSIFNISDGAEFNGHAKNGSALQIQSQGSQFNVKNKAKLILTQDNDNRYTLGATLRFRIRGIQTFNVTGDSEVNITKFAGPTPAVRMYGDDNVINVNTGGKVNVRNYGNGTRNDGGGDAGNQGLLYTNGNRAVFNLEDAGSSVDVRADFGPALRSTGSSEITAGEGTIFKMRGNTNGQTGGIFNTAVTTITVDRPLFFDFRNDRPAGGYVFNVNNGSTFKSIQSDLSVWARGDNLDGDPVKNWSLFDYQLSGANYVRIDSTNVPAEFNTGADSYGTTGASAYARMSGNNARAVVDELRVPTNADKSIFGHVTIPVGGEDGRDAWTDEAYVVVKLTKADGSSQELTGSTVGKNNNSPGLSVYGEESRAGMFKIPVPNNVFLETGDKLEVVKAWRGSADPNSNRVHVSLPEDLIAPNRTTFKITPPTPAVITNSRVVDNATKQIMGTSDEPGSEVEISVNGVALNATAIVAADGTFTFNLPHYLEKGDVVQVKLRDHAGSASAAGVDNPPSTNNEVGNINPTTDLPFHDTIFLAAPSVTVADILPDTNTAVKSVVVDNDKNVTQVGSILTYTIDVANNKAAAISTNWAAVTIEDQLDEGLDPDLNSFTLNGTSIPASDIQFDEATRRLKVKVGNLTTQEDARLTFDARVNSAGIDRTILNKATAIGNSPREVEPFELGPENPTAEKQTYQAVSNEIPNPGGNVFGVLELVSAPTDISFGENLKVSAKNEIYPVADMSGGLTVQDSRAVKSSWTVTARMSAVLESPSGKTLPNAVYYTYKGTDNVLGTDSILVYQHTSTNEDPLTISDSWNTQEGLSLRTQVGKVYPENYQGQIEWALQDTPENE</sequence>
<gene>
    <name evidence="2" type="ORF">RAK27_09220</name>
</gene>
<dbReference type="RefSeq" id="WP_322808930.1">
    <property type="nucleotide sequence ID" value="NZ_JAVBVO010000003.1"/>
</dbReference>
<dbReference type="Pfam" id="PF17936">
    <property type="entry name" value="Big_6"/>
    <property type="match status" value="1"/>
</dbReference>
<dbReference type="Proteomes" id="UP001290462">
    <property type="component" value="Unassembled WGS sequence"/>
</dbReference>
<dbReference type="InterPro" id="IPR046776">
    <property type="entry name" value="Pectate_lyase_5"/>
</dbReference>
<comment type="caution">
    <text evidence="2">The sequence shown here is derived from an EMBL/GenBank/DDBJ whole genome shotgun (WGS) entry which is preliminary data.</text>
</comment>
<name>A0AAW9K584_CARML</name>